<gene>
    <name evidence="4" type="ORF">KI810_03410</name>
</gene>
<dbReference type="InterPro" id="IPR018228">
    <property type="entry name" value="DNase_TatD-rel_CS"/>
</dbReference>
<dbReference type="NCBIfam" id="TIGR00010">
    <property type="entry name" value="YchF/TatD family DNA exonuclease"/>
    <property type="match status" value="1"/>
</dbReference>
<dbReference type="Gene3D" id="3.20.20.140">
    <property type="entry name" value="Metal-dependent hydrolases"/>
    <property type="match status" value="1"/>
</dbReference>
<keyword evidence="3 4" id="KW-0378">Hydrolase</keyword>
<organism evidence="4 5">
    <name type="scientific">Geomobilimonas luticola</name>
    <dbReference type="NCBI Taxonomy" id="1114878"/>
    <lineage>
        <taxon>Bacteria</taxon>
        <taxon>Pseudomonadati</taxon>
        <taxon>Thermodesulfobacteriota</taxon>
        <taxon>Desulfuromonadia</taxon>
        <taxon>Geobacterales</taxon>
        <taxon>Geobacteraceae</taxon>
        <taxon>Geomobilimonas</taxon>
    </lineage>
</organism>
<dbReference type="PROSITE" id="PS01091">
    <property type="entry name" value="TATD_3"/>
    <property type="match status" value="1"/>
</dbReference>
<dbReference type="CDD" id="cd01310">
    <property type="entry name" value="TatD_DNAse"/>
    <property type="match status" value="1"/>
</dbReference>
<dbReference type="SUPFAM" id="SSF51556">
    <property type="entry name" value="Metallo-dependent hydrolases"/>
    <property type="match status" value="1"/>
</dbReference>
<dbReference type="InterPro" id="IPR032466">
    <property type="entry name" value="Metal_Hydrolase"/>
</dbReference>
<evidence type="ECO:0000256" key="2">
    <source>
        <dbReference type="ARBA" id="ARBA00022723"/>
    </source>
</evidence>
<name>A0ABS5S9N2_9BACT</name>
<comment type="similarity">
    <text evidence="1">Belongs to the metallo-dependent hydrolases superfamily. TatD-type hydrolase family.</text>
</comment>
<sequence>MFIDTHCHLDDPSLRNRLGNVLAAAAAAGVERFVVPGVAPEGWDDIMTLAAGDSRILASPGIHPMHAERCSDGELHQLETLACKAVAIGEIGLDYTYDVSRDAQQRAFRAQLRLAIRHGLPVLIHCRRAFQDLLRILREEGAGRVGGVMHAFSGSPEIAAECIGLGFLISIAGTVTYGNAVRPVEVVRRTPLDHLVLETDAPDMTPEPHRGRPNEPAFLPETARRVAEIKGVPLGEVAAVTTANARKVFKLQ</sequence>
<dbReference type="PROSITE" id="PS01137">
    <property type="entry name" value="TATD_1"/>
    <property type="match status" value="1"/>
</dbReference>
<accession>A0ABS5S9N2</accession>
<dbReference type="PANTHER" id="PTHR46124">
    <property type="entry name" value="D-AMINOACYL-TRNA DEACYLASE"/>
    <property type="match status" value="1"/>
</dbReference>
<dbReference type="Proteomes" id="UP000756860">
    <property type="component" value="Unassembled WGS sequence"/>
</dbReference>
<comment type="caution">
    <text evidence="4">The sequence shown here is derived from an EMBL/GenBank/DDBJ whole genome shotgun (WGS) entry which is preliminary data.</text>
</comment>
<evidence type="ECO:0000256" key="3">
    <source>
        <dbReference type="ARBA" id="ARBA00022801"/>
    </source>
</evidence>
<protein>
    <submittedName>
        <fullName evidence="4">TatD family hydrolase</fullName>
    </submittedName>
</protein>
<dbReference type="PANTHER" id="PTHR46124:SF3">
    <property type="entry name" value="HYDROLASE"/>
    <property type="match status" value="1"/>
</dbReference>
<keyword evidence="5" id="KW-1185">Reference proteome</keyword>
<proteinExistence type="inferred from homology"/>
<dbReference type="InterPro" id="IPR015991">
    <property type="entry name" value="TatD/YcfH-like"/>
</dbReference>
<keyword evidence="2" id="KW-0479">Metal-binding</keyword>
<reference evidence="4 5" key="1">
    <citation type="submission" date="2021-05" db="EMBL/GenBank/DDBJ databases">
        <title>The draft genome of Geobacter luticola JCM 17780.</title>
        <authorList>
            <person name="Xu Z."/>
            <person name="Masuda Y."/>
            <person name="Itoh H."/>
            <person name="Senoo K."/>
        </authorList>
    </citation>
    <scope>NUCLEOTIDE SEQUENCE [LARGE SCALE GENOMIC DNA]</scope>
    <source>
        <strain evidence="4 5">JCM 17780</strain>
    </source>
</reference>
<evidence type="ECO:0000313" key="5">
    <source>
        <dbReference type="Proteomes" id="UP000756860"/>
    </source>
</evidence>
<dbReference type="GO" id="GO:0016787">
    <property type="term" value="F:hydrolase activity"/>
    <property type="evidence" value="ECO:0007669"/>
    <property type="project" value="UniProtKB-KW"/>
</dbReference>
<dbReference type="InterPro" id="IPR001130">
    <property type="entry name" value="TatD-like"/>
</dbReference>
<dbReference type="EMBL" id="JAHCVK010000001">
    <property type="protein sequence ID" value="MBT0652089.1"/>
    <property type="molecule type" value="Genomic_DNA"/>
</dbReference>
<evidence type="ECO:0000313" key="4">
    <source>
        <dbReference type="EMBL" id="MBT0652089.1"/>
    </source>
</evidence>
<dbReference type="Pfam" id="PF01026">
    <property type="entry name" value="TatD_DNase"/>
    <property type="match status" value="1"/>
</dbReference>
<dbReference type="PIRSF" id="PIRSF005902">
    <property type="entry name" value="DNase_TatD"/>
    <property type="match status" value="1"/>
</dbReference>
<evidence type="ECO:0000256" key="1">
    <source>
        <dbReference type="ARBA" id="ARBA00009275"/>
    </source>
</evidence>